<dbReference type="GO" id="GO:0005524">
    <property type="term" value="F:ATP binding"/>
    <property type="evidence" value="ECO:0007669"/>
    <property type="project" value="UniProtKB-KW"/>
</dbReference>
<feature type="region of interest" description="Disordered" evidence="4">
    <location>
        <begin position="1"/>
        <end position="22"/>
    </location>
</feature>
<dbReference type="SUPFAM" id="SSF52540">
    <property type="entry name" value="P-loop containing nucleoside triphosphate hydrolases"/>
    <property type="match status" value="1"/>
</dbReference>
<reference evidence="6 7" key="1">
    <citation type="submission" date="2019-03" db="EMBL/GenBank/DDBJ databases">
        <title>Draft genome sequences of novel Actinobacteria.</title>
        <authorList>
            <person name="Sahin N."/>
            <person name="Ay H."/>
            <person name="Saygin H."/>
        </authorList>
    </citation>
    <scope>NUCLEOTIDE SEQUENCE [LARGE SCALE GENOMIC DNA]</scope>
    <source>
        <strain evidence="6 7">H3C3</strain>
    </source>
</reference>
<evidence type="ECO:0000313" key="7">
    <source>
        <dbReference type="Proteomes" id="UP000294513"/>
    </source>
</evidence>
<dbReference type="Proteomes" id="UP000294513">
    <property type="component" value="Unassembled WGS sequence"/>
</dbReference>
<dbReference type="PANTHER" id="PTHR42788">
    <property type="entry name" value="TAURINE IMPORT ATP-BINDING PROTEIN-RELATED"/>
    <property type="match status" value="1"/>
</dbReference>
<evidence type="ECO:0000256" key="3">
    <source>
        <dbReference type="ARBA" id="ARBA00022840"/>
    </source>
</evidence>
<evidence type="ECO:0000256" key="2">
    <source>
        <dbReference type="ARBA" id="ARBA00022741"/>
    </source>
</evidence>
<organism evidence="6 7">
    <name type="scientific">Actinomadura rubrisoli</name>
    <dbReference type="NCBI Taxonomy" id="2530368"/>
    <lineage>
        <taxon>Bacteria</taxon>
        <taxon>Bacillati</taxon>
        <taxon>Actinomycetota</taxon>
        <taxon>Actinomycetes</taxon>
        <taxon>Streptosporangiales</taxon>
        <taxon>Thermomonosporaceae</taxon>
        <taxon>Actinomadura</taxon>
    </lineage>
</organism>
<keyword evidence="3 6" id="KW-0067">ATP-binding</keyword>
<dbReference type="PROSITE" id="PS50893">
    <property type="entry name" value="ABC_TRANSPORTER_2"/>
    <property type="match status" value="1"/>
</dbReference>
<dbReference type="InterPro" id="IPR017871">
    <property type="entry name" value="ABC_transporter-like_CS"/>
</dbReference>
<dbReference type="InterPro" id="IPR003439">
    <property type="entry name" value="ABC_transporter-like_ATP-bd"/>
</dbReference>
<dbReference type="InterPro" id="IPR027417">
    <property type="entry name" value="P-loop_NTPase"/>
</dbReference>
<keyword evidence="7" id="KW-1185">Reference proteome</keyword>
<evidence type="ECO:0000259" key="5">
    <source>
        <dbReference type="PROSITE" id="PS50893"/>
    </source>
</evidence>
<dbReference type="CDD" id="cd03293">
    <property type="entry name" value="ABC_NrtD_SsuB_transporters"/>
    <property type="match status" value="1"/>
</dbReference>
<dbReference type="InterPro" id="IPR003593">
    <property type="entry name" value="AAA+_ATPase"/>
</dbReference>
<evidence type="ECO:0000313" key="6">
    <source>
        <dbReference type="EMBL" id="TDD81671.1"/>
    </source>
</evidence>
<feature type="domain" description="ABC transporter" evidence="5">
    <location>
        <begin position="26"/>
        <end position="257"/>
    </location>
</feature>
<dbReference type="GO" id="GO:0016887">
    <property type="term" value="F:ATP hydrolysis activity"/>
    <property type="evidence" value="ECO:0007669"/>
    <property type="project" value="InterPro"/>
</dbReference>
<dbReference type="OrthoDB" id="3514167at2"/>
<accession>A0A4R5B706</accession>
<dbReference type="Pfam" id="PF00005">
    <property type="entry name" value="ABC_tran"/>
    <property type="match status" value="1"/>
</dbReference>
<dbReference type="AlphaFoldDB" id="A0A4R5B706"/>
<name>A0A4R5B706_9ACTN</name>
<proteinExistence type="predicted"/>
<dbReference type="PROSITE" id="PS00211">
    <property type="entry name" value="ABC_TRANSPORTER_1"/>
    <property type="match status" value="1"/>
</dbReference>
<dbReference type="PANTHER" id="PTHR42788:SF13">
    <property type="entry name" value="ALIPHATIC SULFONATES IMPORT ATP-BINDING PROTEIN SSUB"/>
    <property type="match status" value="1"/>
</dbReference>
<keyword evidence="2" id="KW-0547">Nucleotide-binding</keyword>
<keyword evidence="1" id="KW-0813">Transport</keyword>
<feature type="compositionally biased region" description="Low complexity" evidence="4">
    <location>
        <begin position="11"/>
        <end position="20"/>
    </location>
</feature>
<comment type="caution">
    <text evidence="6">The sequence shown here is derived from an EMBL/GenBank/DDBJ whole genome shotgun (WGS) entry which is preliminary data.</text>
</comment>
<sequence length="292" mass="31325">MPKERRVLETAAANAAPADAQVSEGIRTSGLKKTFRDDKGAPVEALREFSFESRRGEFVGLLGPSGCGKSTVLRMLADLETPTGGTVTVHGRTPRELREGHGVGIAFQDAGLLPWRSVEANIRLPLEVAGRRDAAAVADLIRLVGLKGFEKARPSQLSGGMRQRVSLARSLVTDPELLLLDEPFGALDDLTRQRLNFELQRIWSERGTTTVLVTHGIAEAVLLSDTVVLMSPRPGTILDVVHVDLPRPRTAEILQDSAFHAVCDELSEKLFTGNGDGLALGNGRGPGDGAAR</sequence>
<evidence type="ECO:0000256" key="4">
    <source>
        <dbReference type="SAM" id="MobiDB-lite"/>
    </source>
</evidence>
<dbReference type="Gene3D" id="3.40.50.300">
    <property type="entry name" value="P-loop containing nucleotide triphosphate hydrolases"/>
    <property type="match status" value="1"/>
</dbReference>
<gene>
    <name evidence="6" type="ORF">E1298_23775</name>
</gene>
<evidence type="ECO:0000256" key="1">
    <source>
        <dbReference type="ARBA" id="ARBA00022448"/>
    </source>
</evidence>
<dbReference type="SMART" id="SM00382">
    <property type="entry name" value="AAA"/>
    <property type="match status" value="1"/>
</dbReference>
<dbReference type="EMBL" id="SMKU01000134">
    <property type="protein sequence ID" value="TDD81671.1"/>
    <property type="molecule type" value="Genomic_DNA"/>
</dbReference>
<dbReference type="InterPro" id="IPR050166">
    <property type="entry name" value="ABC_transporter_ATP-bind"/>
</dbReference>
<protein>
    <submittedName>
        <fullName evidence="6">ABC transporter ATP-binding protein</fullName>
    </submittedName>
</protein>